<keyword evidence="2" id="KW-1185">Reference proteome</keyword>
<reference evidence="2" key="1">
    <citation type="submission" date="2016-07" db="EMBL/GenBank/DDBJ databases">
        <authorList>
            <person name="See-Too W.S."/>
        </authorList>
    </citation>
    <scope>NUCLEOTIDE SEQUENCE [LARGE SCALE GENOMIC DNA]</scope>
    <source>
        <strain evidence="2">DSM 24743</strain>
    </source>
</reference>
<dbReference type="KEGG" id="phc:BBI08_10005"/>
<accession>A0A1C7DRM4</accession>
<gene>
    <name evidence="1" type="ORF">BBI08_10005</name>
</gene>
<reference evidence="2" key="2">
    <citation type="submission" date="2016-10" db="EMBL/GenBank/DDBJ databases">
        <authorList>
            <person name="See-Too W.S."/>
        </authorList>
    </citation>
    <scope>NUCLEOTIDE SEQUENCE [LARGE SCALE GENOMIC DNA]</scope>
    <source>
        <strain evidence="2">DSM 24743</strain>
    </source>
</reference>
<organism evidence="1 2">
    <name type="scientific">Planococcus halocryophilus</name>
    <dbReference type="NCBI Taxonomy" id="1215089"/>
    <lineage>
        <taxon>Bacteria</taxon>
        <taxon>Bacillati</taxon>
        <taxon>Bacillota</taxon>
        <taxon>Bacilli</taxon>
        <taxon>Bacillales</taxon>
        <taxon>Caryophanaceae</taxon>
        <taxon>Planococcus</taxon>
    </lineage>
</organism>
<name>A0A1C7DRM4_9BACL</name>
<proteinExistence type="predicted"/>
<evidence type="ECO:0000313" key="1">
    <source>
        <dbReference type="EMBL" id="ANU14176.1"/>
    </source>
</evidence>
<dbReference type="EMBL" id="CP016537">
    <property type="protein sequence ID" value="ANU14176.1"/>
    <property type="molecule type" value="Genomic_DNA"/>
</dbReference>
<dbReference type="STRING" id="1215089.BBI08_10005"/>
<protein>
    <submittedName>
        <fullName evidence="1">Uncharacterized protein</fullName>
    </submittedName>
</protein>
<dbReference type="Proteomes" id="UP000092687">
    <property type="component" value="Chromosome"/>
</dbReference>
<dbReference type="AlphaFoldDB" id="A0A1C7DRM4"/>
<evidence type="ECO:0000313" key="2">
    <source>
        <dbReference type="Proteomes" id="UP000092687"/>
    </source>
</evidence>
<sequence length="62" mass="7415">MKFSLTRKYSFKKQLKLTRMQVATPAEKRRAETPQELATRRLSAESAESVHWVRRILYAYKK</sequence>